<evidence type="ECO:0000313" key="2">
    <source>
        <dbReference type="Proteomes" id="UP000294881"/>
    </source>
</evidence>
<accession>A0A4R2GMN8</accession>
<dbReference type="Proteomes" id="UP000294881">
    <property type="component" value="Unassembled WGS sequence"/>
</dbReference>
<dbReference type="EMBL" id="SLWL01000014">
    <property type="protein sequence ID" value="TCO10300.1"/>
    <property type="molecule type" value="Genomic_DNA"/>
</dbReference>
<reference evidence="1 2" key="1">
    <citation type="submission" date="2019-03" db="EMBL/GenBank/DDBJ databases">
        <title>Genomic Encyclopedia of Type Strains, Phase IV (KMG-IV): sequencing the most valuable type-strain genomes for metagenomic binning, comparative biology and taxonomic classification.</title>
        <authorList>
            <person name="Goeker M."/>
        </authorList>
    </citation>
    <scope>NUCLEOTIDE SEQUENCE [LARGE SCALE GENOMIC DNA]</scope>
    <source>
        <strain evidence="1 2">DSM 22958</strain>
    </source>
</reference>
<evidence type="ECO:0000313" key="1">
    <source>
        <dbReference type="EMBL" id="TCO10300.1"/>
    </source>
</evidence>
<protein>
    <submittedName>
        <fullName evidence="1">Uncharacterized protein</fullName>
    </submittedName>
</protein>
<proteinExistence type="predicted"/>
<dbReference type="AlphaFoldDB" id="A0A4R2GMN8"/>
<gene>
    <name evidence="1" type="ORF">EV666_1143</name>
</gene>
<name>A0A4R2GMN8_9HYPH</name>
<sequence length="41" mass="4581">MPLSLASRRRQVLSPRIAWGLSRTAVDRNAVCAYHGQRESA</sequence>
<comment type="caution">
    <text evidence="1">The sequence shown here is derived from an EMBL/GenBank/DDBJ whole genome shotgun (WGS) entry which is preliminary data.</text>
</comment>
<keyword evidence="2" id="KW-1185">Reference proteome</keyword>
<organism evidence="1 2">
    <name type="scientific">Camelimonas lactis</name>
    <dbReference type="NCBI Taxonomy" id="659006"/>
    <lineage>
        <taxon>Bacteria</taxon>
        <taxon>Pseudomonadati</taxon>
        <taxon>Pseudomonadota</taxon>
        <taxon>Alphaproteobacteria</taxon>
        <taxon>Hyphomicrobiales</taxon>
        <taxon>Chelatococcaceae</taxon>
        <taxon>Camelimonas</taxon>
    </lineage>
</organism>